<reference evidence="2 3" key="1">
    <citation type="submission" date="2016-10" db="EMBL/GenBank/DDBJ databases">
        <authorList>
            <person name="de Groot N.N."/>
        </authorList>
    </citation>
    <scope>NUCLEOTIDE SEQUENCE [LARGE SCALE GENOMIC DNA]</scope>
    <source>
        <strain evidence="2 3">DSM 46701</strain>
    </source>
</reference>
<dbReference type="PROSITE" id="PS50943">
    <property type="entry name" value="HTH_CROC1"/>
    <property type="match status" value="1"/>
</dbReference>
<evidence type="ECO:0000259" key="1">
    <source>
        <dbReference type="PROSITE" id="PS50943"/>
    </source>
</evidence>
<dbReference type="GO" id="GO:0003677">
    <property type="term" value="F:DNA binding"/>
    <property type="evidence" value="ECO:0007669"/>
    <property type="project" value="InterPro"/>
</dbReference>
<dbReference type="AlphaFoldDB" id="A0A1H8EN08"/>
<dbReference type="STRING" id="1173111.SAMN05444955_10774"/>
<keyword evidence="3" id="KW-1185">Reference proteome</keyword>
<organism evidence="2 3">
    <name type="scientific">Lihuaxuella thermophila</name>
    <dbReference type="NCBI Taxonomy" id="1173111"/>
    <lineage>
        <taxon>Bacteria</taxon>
        <taxon>Bacillati</taxon>
        <taxon>Bacillota</taxon>
        <taxon>Bacilli</taxon>
        <taxon>Bacillales</taxon>
        <taxon>Thermoactinomycetaceae</taxon>
        <taxon>Lihuaxuella</taxon>
    </lineage>
</organism>
<dbReference type="InterPro" id="IPR010982">
    <property type="entry name" value="Lambda_DNA-bd_dom_sf"/>
</dbReference>
<dbReference type="SUPFAM" id="SSF47413">
    <property type="entry name" value="lambda repressor-like DNA-binding domains"/>
    <property type="match status" value="1"/>
</dbReference>
<protein>
    <submittedName>
        <fullName evidence="2">Helix-turn-helix domain-containing protein</fullName>
    </submittedName>
</protein>
<accession>A0A1H8EN08</accession>
<feature type="domain" description="HTH cro/C1-type" evidence="1">
    <location>
        <begin position="6"/>
        <end position="59"/>
    </location>
</feature>
<dbReference type="EMBL" id="FOCQ01000007">
    <property type="protein sequence ID" value="SEN20766.1"/>
    <property type="molecule type" value="Genomic_DNA"/>
</dbReference>
<sequence length="404" mass="45213">MKNFLLRAARRKKGWSQQQLADFAQLSLSTIERAERGEPIRVDSIERLCRCLQKTPEQLGLLRNDTDRIQTLQFPGEVTTTSFSAGALSGTAGNPASLCYDDLLSIYAQGIAACQDLYFSGCPYQVEAILPLYRNQTALLARQPGPLQKSAARLASQAYQLTCELATDREDFGTAQQAGQQAFSYAQLAGDTNLQVNALISLANLGWHLSSAQPGFIRKHSKRALQAYKHAVSLLGNNVTPLLKGRTYAGIAEVYAMRGQFQESMRAMGLAYEHFPMKPENDPAYPYLRASRYALYVFGDAQSRLLLGQPKEADKALIAMQKETNDPEIEPITRLDMLYYQAHVQIQQGELEQSTAILTEAAELAKDLGSRLYFNKLITIYNKLYIKWPREKPVVALEEVFQPW</sequence>
<dbReference type="SUPFAM" id="SSF48452">
    <property type="entry name" value="TPR-like"/>
    <property type="match status" value="1"/>
</dbReference>
<dbReference type="SMART" id="SM00530">
    <property type="entry name" value="HTH_XRE"/>
    <property type="match status" value="1"/>
</dbReference>
<dbReference type="RefSeq" id="WP_170839843.1">
    <property type="nucleotide sequence ID" value="NZ_FOCQ01000007.1"/>
</dbReference>
<gene>
    <name evidence="2" type="ORF">SAMN05444955_10774</name>
</gene>
<dbReference type="Gene3D" id="1.10.260.40">
    <property type="entry name" value="lambda repressor-like DNA-binding domains"/>
    <property type="match status" value="1"/>
</dbReference>
<dbReference type="InterPro" id="IPR001387">
    <property type="entry name" value="Cro/C1-type_HTH"/>
</dbReference>
<proteinExistence type="predicted"/>
<dbReference type="CDD" id="cd00093">
    <property type="entry name" value="HTH_XRE"/>
    <property type="match status" value="1"/>
</dbReference>
<dbReference type="InterPro" id="IPR011990">
    <property type="entry name" value="TPR-like_helical_dom_sf"/>
</dbReference>
<dbReference type="Proteomes" id="UP000199695">
    <property type="component" value="Unassembled WGS sequence"/>
</dbReference>
<dbReference type="Pfam" id="PF01381">
    <property type="entry name" value="HTH_3"/>
    <property type="match status" value="1"/>
</dbReference>
<evidence type="ECO:0000313" key="2">
    <source>
        <dbReference type="EMBL" id="SEN20766.1"/>
    </source>
</evidence>
<name>A0A1H8EN08_9BACL</name>
<evidence type="ECO:0000313" key="3">
    <source>
        <dbReference type="Proteomes" id="UP000199695"/>
    </source>
</evidence>
<dbReference type="Gene3D" id="1.25.40.10">
    <property type="entry name" value="Tetratricopeptide repeat domain"/>
    <property type="match status" value="1"/>
</dbReference>